<dbReference type="PANTHER" id="PTHR30136:SF35">
    <property type="entry name" value="HTH-TYPE TRANSCRIPTIONAL REGULATOR RV1719"/>
    <property type="match status" value="1"/>
</dbReference>
<dbReference type="Pfam" id="PF09339">
    <property type="entry name" value="HTH_IclR"/>
    <property type="match status" value="1"/>
</dbReference>
<feature type="domain" description="HTH iclR-type" evidence="4">
    <location>
        <begin position="8"/>
        <end position="70"/>
    </location>
</feature>
<keyword evidence="3" id="KW-0804">Transcription</keyword>
<dbReference type="RefSeq" id="WP_339122584.1">
    <property type="nucleotide sequence ID" value="NZ_BAABKS010000055.1"/>
</dbReference>
<organism evidence="6 7">
    <name type="scientific">Pseudonocardia benzenivorans</name>
    <dbReference type="NCBI Taxonomy" id="228005"/>
    <lineage>
        <taxon>Bacteria</taxon>
        <taxon>Bacillati</taxon>
        <taxon>Actinomycetota</taxon>
        <taxon>Actinomycetes</taxon>
        <taxon>Pseudonocardiales</taxon>
        <taxon>Pseudonocardiaceae</taxon>
        <taxon>Pseudonocardia</taxon>
    </lineage>
</organism>
<dbReference type="SMART" id="SM00346">
    <property type="entry name" value="HTH_ICLR"/>
    <property type="match status" value="1"/>
</dbReference>
<evidence type="ECO:0000313" key="6">
    <source>
        <dbReference type="EMBL" id="MFD1232253.1"/>
    </source>
</evidence>
<keyword evidence="2" id="KW-0238">DNA-binding</keyword>
<feature type="domain" description="IclR-ED" evidence="5">
    <location>
        <begin position="71"/>
        <end position="253"/>
    </location>
</feature>
<dbReference type="InterPro" id="IPR036388">
    <property type="entry name" value="WH-like_DNA-bd_sf"/>
</dbReference>
<dbReference type="Pfam" id="PF01614">
    <property type="entry name" value="IclR_C"/>
    <property type="match status" value="1"/>
</dbReference>
<dbReference type="SUPFAM" id="SSF55781">
    <property type="entry name" value="GAF domain-like"/>
    <property type="match status" value="1"/>
</dbReference>
<evidence type="ECO:0000256" key="1">
    <source>
        <dbReference type="ARBA" id="ARBA00023015"/>
    </source>
</evidence>
<sequence length="253" mass="26550">MPGDSGGIQSALSTLRVLEEVARRQPVGVSEIARATEMPKSSVQRCLVTLQQAGWLRVVDTTRARWGLTAKPVGIGLRAAGEGGLREAALPVMRELSKELNETVHLAVRDGDGLLIVARRDGTRTLRTYVELGTVAPLHGTASGLAILAGLPDAEIDDVVAAGLEAFTETTIVDGDALRAEIDATRARGFAVNVVSWWRPHVAAVAAAITGPAGRPVAAFAVSIPSVRFDPDDVERIGGLAVQAADQVSELLD</sequence>
<dbReference type="InterPro" id="IPR029016">
    <property type="entry name" value="GAF-like_dom_sf"/>
</dbReference>
<dbReference type="Proteomes" id="UP001597182">
    <property type="component" value="Unassembled WGS sequence"/>
</dbReference>
<keyword evidence="7" id="KW-1185">Reference proteome</keyword>
<dbReference type="Gene3D" id="3.30.450.40">
    <property type="match status" value="1"/>
</dbReference>
<name>A0ABW3VDQ9_9PSEU</name>
<evidence type="ECO:0000259" key="4">
    <source>
        <dbReference type="PROSITE" id="PS51077"/>
    </source>
</evidence>
<dbReference type="PROSITE" id="PS51077">
    <property type="entry name" value="HTH_ICLR"/>
    <property type="match status" value="1"/>
</dbReference>
<dbReference type="PROSITE" id="PS51078">
    <property type="entry name" value="ICLR_ED"/>
    <property type="match status" value="1"/>
</dbReference>
<comment type="caution">
    <text evidence="6">The sequence shown here is derived from an EMBL/GenBank/DDBJ whole genome shotgun (WGS) entry which is preliminary data.</text>
</comment>
<dbReference type="InterPro" id="IPR050707">
    <property type="entry name" value="HTH_MetabolicPath_Reg"/>
</dbReference>
<reference evidence="7" key="1">
    <citation type="journal article" date="2019" name="Int. J. Syst. Evol. Microbiol.">
        <title>The Global Catalogue of Microorganisms (GCM) 10K type strain sequencing project: providing services to taxonomists for standard genome sequencing and annotation.</title>
        <authorList>
            <consortium name="The Broad Institute Genomics Platform"/>
            <consortium name="The Broad Institute Genome Sequencing Center for Infectious Disease"/>
            <person name="Wu L."/>
            <person name="Ma J."/>
        </authorList>
    </citation>
    <scope>NUCLEOTIDE SEQUENCE [LARGE SCALE GENOMIC DNA]</scope>
    <source>
        <strain evidence="7">CCUG 49018</strain>
    </source>
</reference>
<keyword evidence="1" id="KW-0805">Transcription regulation</keyword>
<dbReference type="PANTHER" id="PTHR30136">
    <property type="entry name" value="HELIX-TURN-HELIX TRANSCRIPTIONAL REGULATOR, ICLR FAMILY"/>
    <property type="match status" value="1"/>
</dbReference>
<dbReference type="InterPro" id="IPR036390">
    <property type="entry name" value="WH_DNA-bd_sf"/>
</dbReference>
<dbReference type="Gene3D" id="1.10.10.10">
    <property type="entry name" value="Winged helix-like DNA-binding domain superfamily/Winged helix DNA-binding domain"/>
    <property type="match status" value="1"/>
</dbReference>
<evidence type="ECO:0000259" key="5">
    <source>
        <dbReference type="PROSITE" id="PS51078"/>
    </source>
</evidence>
<dbReference type="SUPFAM" id="SSF46785">
    <property type="entry name" value="Winged helix' DNA-binding domain"/>
    <property type="match status" value="1"/>
</dbReference>
<gene>
    <name evidence="6" type="ORF">ACFQ34_03055</name>
</gene>
<dbReference type="InterPro" id="IPR005471">
    <property type="entry name" value="Tscrpt_reg_IclR_N"/>
</dbReference>
<dbReference type="EMBL" id="JBHTMB010000020">
    <property type="protein sequence ID" value="MFD1232253.1"/>
    <property type="molecule type" value="Genomic_DNA"/>
</dbReference>
<evidence type="ECO:0000313" key="7">
    <source>
        <dbReference type="Proteomes" id="UP001597182"/>
    </source>
</evidence>
<dbReference type="InterPro" id="IPR014757">
    <property type="entry name" value="Tscrpt_reg_IclR_C"/>
</dbReference>
<evidence type="ECO:0000256" key="2">
    <source>
        <dbReference type="ARBA" id="ARBA00023125"/>
    </source>
</evidence>
<accession>A0ABW3VDQ9</accession>
<protein>
    <submittedName>
        <fullName evidence="6">IclR family transcriptional regulator</fullName>
    </submittedName>
</protein>
<proteinExistence type="predicted"/>
<evidence type="ECO:0000256" key="3">
    <source>
        <dbReference type="ARBA" id="ARBA00023163"/>
    </source>
</evidence>